<comment type="similarity">
    <text evidence="1">Belongs to the peptidase C1 family.</text>
</comment>
<dbReference type="PROSITE" id="PS00139">
    <property type="entry name" value="THIOL_PROTEASE_CYS"/>
    <property type="match status" value="1"/>
</dbReference>
<feature type="domain" description="Peptidase C1A papain C-terminal" evidence="3">
    <location>
        <begin position="36"/>
        <end position="89"/>
    </location>
</feature>
<dbReference type="Gene3D" id="3.90.70.10">
    <property type="entry name" value="Cysteine proteinases"/>
    <property type="match status" value="1"/>
</dbReference>
<proteinExistence type="inferred from homology"/>
<dbReference type="PANTHER" id="PTHR12411">
    <property type="entry name" value="CYSTEINE PROTEASE FAMILY C1-RELATED"/>
    <property type="match status" value="1"/>
</dbReference>
<dbReference type="InterPro" id="IPR000668">
    <property type="entry name" value="Peptidase_C1A_C"/>
</dbReference>
<dbReference type="Pfam" id="PF00112">
    <property type="entry name" value="Peptidase_C1"/>
    <property type="match status" value="1"/>
</dbReference>
<name>A0A6V7QHN8_ANACO</name>
<dbReference type="InterPro" id="IPR000169">
    <property type="entry name" value="Pept_cys_AS"/>
</dbReference>
<keyword evidence="2" id="KW-0732">Signal</keyword>
<accession>A0A6V7QHN8</accession>
<dbReference type="InterPro" id="IPR013128">
    <property type="entry name" value="Peptidase_C1A"/>
</dbReference>
<gene>
    <name evidence="4" type="ORF">CB5_LOCUS25527</name>
</gene>
<organism evidence="4">
    <name type="scientific">Ananas comosus var. bracteatus</name>
    <name type="common">red pineapple</name>
    <dbReference type="NCBI Taxonomy" id="296719"/>
    <lineage>
        <taxon>Eukaryota</taxon>
        <taxon>Viridiplantae</taxon>
        <taxon>Streptophyta</taxon>
        <taxon>Embryophyta</taxon>
        <taxon>Tracheophyta</taxon>
        <taxon>Spermatophyta</taxon>
        <taxon>Magnoliopsida</taxon>
        <taxon>Liliopsida</taxon>
        <taxon>Poales</taxon>
        <taxon>Bromeliaceae</taxon>
        <taxon>Bromelioideae</taxon>
        <taxon>Ananas</taxon>
    </lineage>
</organism>
<dbReference type="EMBL" id="LR862135">
    <property type="protein sequence ID" value="CAD1842316.1"/>
    <property type="molecule type" value="Genomic_DNA"/>
</dbReference>
<evidence type="ECO:0000259" key="3">
    <source>
        <dbReference type="Pfam" id="PF00112"/>
    </source>
</evidence>
<sequence>MTFDEFLAKYTGTSIPLKMKSETSLTSFEDVNISAVPKSIDWRDHGAVTEVKQQGTCESCWAFTAIATVEGIYKIKKGALISLSEQEMLVYPTITSTAPTELAGVVGSDSLKEALYKVEAAI</sequence>
<evidence type="ECO:0000256" key="2">
    <source>
        <dbReference type="ARBA" id="ARBA00022729"/>
    </source>
</evidence>
<reference evidence="4" key="1">
    <citation type="submission" date="2020-07" db="EMBL/GenBank/DDBJ databases">
        <authorList>
            <person name="Lin J."/>
        </authorList>
    </citation>
    <scope>NUCLEOTIDE SEQUENCE</scope>
</reference>
<dbReference type="InterPro" id="IPR038765">
    <property type="entry name" value="Papain-like_cys_pep_sf"/>
</dbReference>
<evidence type="ECO:0000256" key="1">
    <source>
        <dbReference type="ARBA" id="ARBA00008455"/>
    </source>
</evidence>
<protein>
    <recommendedName>
        <fullName evidence="3">Peptidase C1A papain C-terminal domain-containing protein</fullName>
    </recommendedName>
</protein>
<dbReference type="SUPFAM" id="SSF54001">
    <property type="entry name" value="Cysteine proteinases"/>
    <property type="match status" value="1"/>
</dbReference>
<dbReference type="GO" id="GO:0006508">
    <property type="term" value="P:proteolysis"/>
    <property type="evidence" value="ECO:0007669"/>
    <property type="project" value="InterPro"/>
</dbReference>
<evidence type="ECO:0000313" key="4">
    <source>
        <dbReference type="EMBL" id="CAD1842316.1"/>
    </source>
</evidence>
<dbReference type="GO" id="GO:0008234">
    <property type="term" value="F:cysteine-type peptidase activity"/>
    <property type="evidence" value="ECO:0007669"/>
    <property type="project" value="InterPro"/>
</dbReference>
<dbReference type="AlphaFoldDB" id="A0A6V7QHN8"/>